<evidence type="ECO:0000313" key="3">
    <source>
        <dbReference type="EMBL" id="QFG06384.1"/>
    </source>
</evidence>
<keyword evidence="4" id="KW-1185">Reference proteome</keyword>
<dbReference type="PANTHER" id="PTHR11927:SF9">
    <property type="entry name" value="L-FUCOSYLTRANSFERASE"/>
    <property type="match status" value="1"/>
</dbReference>
<dbReference type="Pfam" id="PF01531">
    <property type="entry name" value="Glyco_transf_11"/>
    <property type="match status" value="1"/>
</dbReference>
<sequence length="262" mass="31016">MIGFNHLGQHGRLGNQMFQYAALRGIAAARGYDFAIPQSNFEDEWKDHQLFETFKLPHNKNRGYQLQPQYYQEKQFHYDQTYVDNCPDQVCLFGYFQTERYFEHIADSIREDFTFKDHIVETCQGFIDQVNNPIALHVRRTDYVTKSKDHPPCSLEYYQEALSKFDEDRDVIVFSDDPEWCKQQELFESDRFMVAEGNDNRYDMCLISMCDDFIIANSSFSWWGAWLANRGTVIAPSQWFGDDGYTSKNDTRDIVPDRWTRL</sequence>
<evidence type="ECO:0000313" key="4">
    <source>
        <dbReference type="Proteomes" id="UP000515683"/>
    </source>
</evidence>
<evidence type="ECO:0000256" key="2">
    <source>
        <dbReference type="ARBA" id="ARBA00022679"/>
    </source>
</evidence>
<dbReference type="Gene3D" id="3.40.50.11350">
    <property type="match status" value="1"/>
</dbReference>
<keyword evidence="2" id="KW-0808">Transferase</keyword>
<dbReference type="EMBL" id="MK867354">
    <property type="protein sequence ID" value="QFG06384.1"/>
    <property type="molecule type" value="Genomic_DNA"/>
</dbReference>
<accession>A0A6M2ZHL7</accession>
<protein>
    <submittedName>
        <fullName evidence="3">Alpha-1,2-fucosyltransferase</fullName>
    </submittedName>
</protein>
<dbReference type="GO" id="GO:0005975">
    <property type="term" value="P:carbohydrate metabolic process"/>
    <property type="evidence" value="ECO:0007669"/>
    <property type="project" value="InterPro"/>
</dbReference>
<dbReference type="CDD" id="cd11301">
    <property type="entry name" value="Fut1_Fut2_like"/>
    <property type="match status" value="1"/>
</dbReference>
<dbReference type="GO" id="GO:0008107">
    <property type="term" value="F:galactoside 2-alpha-L-fucosyltransferase activity"/>
    <property type="evidence" value="ECO:0007669"/>
    <property type="project" value="InterPro"/>
</dbReference>
<dbReference type="GO" id="GO:0016020">
    <property type="term" value="C:membrane"/>
    <property type="evidence" value="ECO:0007669"/>
    <property type="project" value="InterPro"/>
</dbReference>
<organism evidence="3 4">
    <name type="scientific">Synechococcus phage S-SCSM1</name>
    <dbReference type="NCBI Taxonomy" id="2588487"/>
    <lineage>
        <taxon>Viruses</taxon>
        <taxon>Duplodnaviria</taxon>
        <taxon>Heunggongvirae</taxon>
        <taxon>Uroviricota</taxon>
        <taxon>Caudoviricetes</taxon>
        <taxon>Pantevenvirales</taxon>
        <taxon>Kyanoviridae</taxon>
        <taxon>Zhoulongquanvirus</taxon>
        <taxon>Zhoulongquanvirus esscess</taxon>
    </lineage>
</organism>
<keyword evidence="1" id="KW-0328">Glycosyltransferase</keyword>
<dbReference type="Proteomes" id="UP000515683">
    <property type="component" value="Segment"/>
</dbReference>
<evidence type="ECO:0000256" key="1">
    <source>
        <dbReference type="ARBA" id="ARBA00022676"/>
    </source>
</evidence>
<dbReference type="PANTHER" id="PTHR11927">
    <property type="entry name" value="GALACTOSIDE 2-L-FUCOSYLTRANSFERASE"/>
    <property type="match status" value="1"/>
</dbReference>
<dbReference type="InterPro" id="IPR002516">
    <property type="entry name" value="Glyco_trans_11"/>
</dbReference>
<reference evidence="3" key="1">
    <citation type="submission" date="2019-04" db="EMBL/GenBank/DDBJ databases">
        <title>Genomic and proteomic characterization of cyanophage S-SCSM1 provides new insights into understanding the viral gene diversity and phage-host interactions.</title>
        <authorList>
            <person name="Wang Q."/>
            <person name="Xu Y."/>
            <person name="Jiao N."/>
            <person name="Zhang R."/>
        </authorList>
    </citation>
    <scope>NUCLEOTIDE SEQUENCE [LARGE SCALE GENOMIC DNA]</scope>
</reference>
<gene>
    <name evidence="3" type="ORF">SSCSM1_126</name>
</gene>
<name>A0A6M2ZHL7_9CAUD</name>
<proteinExistence type="predicted"/>